<evidence type="ECO:0000313" key="3">
    <source>
        <dbReference type="Proteomes" id="UP000812440"/>
    </source>
</evidence>
<organism evidence="2 3">
    <name type="scientific">Hymenochirus boettgeri</name>
    <name type="common">Congo dwarf clawed frog</name>
    <dbReference type="NCBI Taxonomy" id="247094"/>
    <lineage>
        <taxon>Eukaryota</taxon>
        <taxon>Metazoa</taxon>
        <taxon>Chordata</taxon>
        <taxon>Craniata</taxon>
        <taxon>Vertebrata</taxon>
        <taxon>Euteleostomi</taxon>
        <taxon>Amphibia</taxon>
        <taxon>Batrachia</taxon>
        <taxon>Anura</taxon>
        <taxon>Pipoidea</taxon>
        <taxon>Pipidae</taxon>
        <taxon>Pipinae</taxon>
        <taxon>Hymenochirus</taxon>
    </lineage>
</organism>
<gene>
    <name evidence="2" type="ORF">GDO86_011175</name>
</gene>
<name>A0A8T2JAJ0_9PIPI</name>
<sequence length="70" mass="7883">MKSAETQTPDAAKDDWTSTADRTALRSTPNYTIINMQQDTPKDLRLQKVLLYSSNTVIQSPATFLMDLHP</sequence>
<keyword evidence="3" id="KW-1185">Reference proteome</keyword>
<reference evidence="2" key="1">
    <citation type="thesis" date="2020" institute="ProQuest LLC" country="789 East Eisenhower Parkway, Ann Arbor, MI, USA">
        <title>Comparative Genomics and Chromosome Evolution.</title>
        <authorList>
            <person name="Mudd A.B."/>
        </authorList>
    </citation>
    <scope>NUCLEOTIDE SEQUENCE</scope>
    <source>
        <strain evidence="2">Female2</strain>
        <tissue evidence="2">Blood</tissue>
    </source>
</reference>
<dbReference type="AlphaFoldDB" id="A0A8T2JAJ0"/>
<protein>
    <submittedName>
        <fullName evidence="2">Uncharacterized protein</fullName>
    </submittedName>
</protein>
<proteinExistence type="predicted"/>
<feature type="region of interest" description="Disordered" evidence="1">
    <location>
        <begin position="1"/>
        <end position="23"/>
    </location>
</feature>
<evidence type="ECO:0000256" key="1">
    <source>
        <dbReference type="SAM" id="MobiDB-lite"/>
    </source>
</evidence>
<dbReference type="Proteomes" id="UP000812440">
    <property type="component" value="Chromosome 6"/>
</dbReference>
<evidence type="ECO:0000313" key="2">
    <source>
        <dbReference type="EMBL" id="KAG8442275.1"/>
    </source>
</evidence>
<accession>A0A8T2JAJ0</accession>
<comment type="caution">
    <text evidence="2">The sequence shown here is derived from an EMBL/GenBank/DDBJ whole genome shotgun (WGS) entry which is preliminary data.</text>
</comment>
<dbReference type="EMBL" id="JAACNH010000005">
    <property type="protein sequence ID" value="KAG8442275.1"/>
    <property type="molecule type" value="Genomic_DNA"/>
</dbReference>